<feature type="coiled-coil region" evidence="11">
    <location>
        <begin position="208"/>
        <end position="235"/>
    </location>
</feature>
<organism evidence="15 16">
    <name type="scientific">Agrobacterium tumefaciens</name>
    <dbReference type="NCBI Taxonomy" id="358"/>
    <lineage>
        <taxon>Bacteria</taxon>
        <taxon>Pseudomonadati</taxon>
        <taxon>Pseudomonadota</taxon>
        <taxon>Alphaproteobacteria</taxon>
        <taxon>Hyphomicrobiales</taxon>
        <taxon>Rhizobiaceae</taxon>
        <taxon>Rhizobium/Agrobacterium group</taxon>
        <taxon>Agrobacterium</taxon>
        <taxon>Agrobacterium tumefaciens complex</taxon>
    </lineage>
</organism>
<dbReference type="InterPro" id="IPR003661">
    <property type="entry name" value="HisK_dim/P_dom"/>
</dbReference>
<dbReference type="Proteomes" id="UP000298646">
    <property type="component" value="Plasmid pAtCFBP6624"/>
</dbReference>
<dbReference type="PROSITE" id="PS50885">
    <property type="entry name" value="HAMP"/>
    <property type="match status" value="1"/>
</dbReference>
<dbReference type="SMART" id="SM00304">
    <property type="entry name" value="HAMP"/>
    <property type="match status" value="1"/>
</dbReference>
<keyword evidence="11" id="KW-0175">Coiled coil</keyword>
<sequence>MIQFRLFQTTAFRFALLVSALFTLLTAVLFAFVFFLLADYANSQIRSVIDVESARLIQIVQSAGLPAAVAFVRSRPLPGDRDPVYGILDESGRSLAGGLAFIADGPDWQSIQQPLEDGEALLAKRTAIPGKGAILVAFPSGEEDELKAAILAAFAWAAAITVVLSLLGGLIVSRSFLRRVETFATATSRFAQGHLNERVPLRGSNDEFDRLATNINEMLAQIEALMESMRQVSNDVAHDLRTPLSRLRHGLDLARRKPANAPALQAAVDRAISETDDILATFAALLRIAQIEAGTRRAAFARVDLSSLCENISDIYTAVAEDGGRRIVATITPEIWIDGDSELLTQMLANVVENALRHTPVQTVITIDLKSNQGEYPSIRVSDNGMGIPPEARDAVFRRFYRMDNSRSTSGHGLGLALVAAIAQLHDIDIHLSDNQPGLTIEMTFQGKQE</sequence>
<feature type="domain" description="Histidine kinase" evidence="13">
    <location>
        <begin position="235"/>
        <end position="449"/>
    </location>
</feature>
<dbReference type="PROSITE" id="PS50109">
    <property type="entry name" value="HIS_KIN"/>
    <property type="match status" value="1"/>
</dbReference>
<dbReference type="GO" id="GO:0000155">
    <property type="term" value="F:phosphorelay sensor kinase activity"/>
    <property type="evidence" value="ECO:0007669"/>
    <property type="project" value="InterPro"/>
</dbReference>
<dbReference type="SUPFAM" id="SSF47384">
    <property type="entry name" value="Homodimeric domain of signal transducing histidine kinase"/>
    <property type="match status" value="1"/>
</dbReference>
<evidence type="ECO:0000256" key="10">
    <source>
        <dbReference type="ARBA" id="ARBA00023136"/>
    </source>
</evidence>
<dbReference type="EC" id="2.7.13.3" evidence="3"/>
<evidence type="ECO:0000259" key="13">
    <source>
        <dbReference type="PROSITE" id="PS50109"/>
    </source>
</evidence>
<dbReference type="GO" id="GO:0005886">
    <property type="term" value="C:plasma membrane"/>
    <property type="evidence" value="ECO:0007669"/>
    <property type="project" value="TreeGrafter"/>
</dbReference>
<evidence type="ECO:0000256" key="12">
    <source>
        <dbReference type="SAM" id="Phobius"/>
    </source>
</evidence>
<accession>A0AAE6BUV6</accession>
<dbReference type="CDD" id="cd06225">
    <property type="entry name" value="HAMP"/>
    <property type="match status" value="1"/>
</dbReference>
<dbReference type="Gene3D" id="3.30.565.10">
    <property type="entry name" value="Histidine kinase-like ATPase, C-terminal domain"/>
    <property type="match status" value="1"/>
</dbReference>
<dbReference type="RefSeq" id="WP_137088089.1">
    <property type="nucleotide sequence ID" value="NZ_CP039909.1"/>
</dbReference>
<dbReference type="EMBL" id="CP039909">
    <property type="protein sequence ID" value="QCM03686.1"/>
    <property type="molecule type" value="Genomic_DNA"/>
</dbReference>
<gene>
    <name evidence="15" type="ORF">CFBP6624_26275</name>
</gene>
<evidence type="ECO:0000256" key="9">
    <source>
        <dbReference type="ARBA" id="ARBA00023012"/>
    </source>
</evidence>
<dbReference type="SUPFAM" id="SSF158472">
    <property type="entry name" value="HAMP domain-like"/>
    <property type="match status" value="1"/>
</dbReference>
<dbReference type="InterPro" id="IPR050428">
    <property type="entry name" value="TCS_sensor_his_kinase"/>
</dbReference>
<dbReference type="InterPro" id="IPR036890">
    <property type="entry name" value="HATPase_C_sf"/>
</dbReference>
<evidence type="ECO:0000256" key="5">
    <source>
        <dbReference type="ARBA" id="ARBA00022679"/>
    </source>
</evidence>
<keyword evidence="5" id="KW-0808">Transferase</keyword>
<dbReference type="Gene3D" id="1.10.287.130">
    <property type="match status" value="1"/>
</dbReference>
<dbReference type="InterPro" id="IPR005467">
    <property type="entry name" value="His_kinase_dom"/>
</dbReference>
<evidence type="ECO:0000313" key="15">
    <source>
        <dbReference type="EMBL" id="QCM03686.1"/>
    </source>
</evidence>
<feature type="transmembrane region" description="Helical" evidence="12">
    <location>
        <begin position="12"/>
        <end position="38"/>
    </location>
</feature>
<evidence type="ECO:0000256" key="1">
    <source>
        <dbReference type="ARBA" id="ARBA00000085"/>
    </source>
</evidence>
<dbReference type="Pfam" id="PF00512">
    <property type="entry name" value="HisKA"/>
    <property type="match status" value="1"/>
</dbReference>
<reference evidence="15 16" key="1">
    <citation type="submission" date="2019-04" db="EMBL/GenBank/DDBJ databases">
        <title>Complete genome sequence of Agrobacterium tumefaciens CFBP6624.</title>
        <authorList>
            <person name="Haryono M."/>
            <person name="Lin Y.-C."/>
            <person name="Lai E.-M."/>
            <person name="Kuo C.-H."/>
        </authorList>
    </citation>
    <scope>NUCLEOTIDE SEQUENCE [LARGE SCALE GENOMIC DNA]</scope>
    <source>
        <strain evidence="15 16">CFBP6624</strain>
        <plasmid evidence="16">patcfbp6624</plasmid>
    </source>
</reference>
<evidence type="ECO:0000256" key="11">
    <source>
        <dbReference type="SAM" id="Coils"/>
    </source>
</evidence>
<dbReference type="PRINTS" id="PR00344">
    <property type="entry name" value="BCTRLSENSOR"/>
</dbReference>
<feature type="domain" description="HAMP" evidence="14">
    <location>
        <begin position="174"/>
        <end position="227"/>
    </location>
</feature>
<proteinExistence type="predicted"/>
<dbReference type="Pfam" id="PF02518">
    <property type="entry name" value="HATPase_c"/>
    <property type="match status" value="1"/>
</dbReference>
<dbReference type="CDD" id="cd00075">
    <property type="entry name" value="HATPase"/>
    <property type="match status" value="1"/>
</dbReference>
<dbReference type="InterPro" id="IPR036097">
    <property type="entry name" value="HisK_dim/P_sf"/>
</dbReference>
<evidence type="ECO:0000256" key="6">
    <source>
        <dbReference type="ARBA" id="ARBA00022692"/>
    </source>
</evidence>
<keyword evidence="6 12" id="KW-0812">Transmembrane</keyword>
<comment type="subcellular location">
    <subcellularLocation>
        <location evidence="2">Membrane</location>
    </subcellularLocation>
</comment>
<name>A0AAE6BUV6_AGRTU</name>
<protein>
    <recommendedName>
        <fullName evidence="3">histidine kinase</fullName>
        <ecNumber evidence="3">2.7.13.3</ecNumber>
    </recommendedName>
</protein>
<comment type="catalytic activity">
    <reaction evidence="1">
        <text>ATP + protein L-histidine = ADP + protein N-phospho-L-histidine.</text>
        <dbReference type="EC" id="2.7.13.3"/>
    </reaction>
</comment>
<keyword evidence="4" id="KW-0597">Phosphoprotein</keyword>
<evidence type="ECO:0000256" key="3">
    <source>
        <dbReference type="ARBA" id="ARBA00012438"/>
    </source>
</evidence>
<dbReference type="AlphaFoldDB" id="A0AAE6BUV6"/>
<dbReference type="InterPro" id="IPR004358">
    <property type="entry name" value="Sig_transdc_His_kin-like_C"/>
</dbReference>
<keyword evidence="10 12" id="KW-0472">Membrane</keyword>
<evidence type="ECO:0000256" key="2">
    <source>
        <dbReference type="ARBA" id="ARBA00004370"/>
    </source>
</evidence>
<keyword evidence="7 15" id="KW-0418">Kinase</keyword>
<evidence type="ECO:0000313" key="16">
    <source>
        <dbReference type="Proteomes" id="UP000298646"/>
    </source>
</evidence>
<keyword evidence="9" id="KW-0902">Two-component regulatory system</keyword>
<dbReference type="CDD" id="cd00082">
    <property type="entry name" value="HisKA"/>
    <property type="match status" value="1"/>
</dbReference>
<dbReference type="InterPro" id="IPR003660">
    <property type="entry name" value="HAMP_dom"/>
</dbReference>
<evidence type="ECO:0000256" key="7">
    <source>
        <dbReference type="ARBA" id="ARBA00022777"/>
    </source>
</evidence>
<evidence type="ECO:0000256" key="8">
    <source>
        <dbReference type="ARBA" id="ARBA00022989"/>
    </source>
</evidence>
<dbReference type="SUPFAM" id="SSF55874">
    <property type="entry name" value="ATPase domain of HSP90 chaperone/DNA topoisomerase II/histidine kinase"/>
    <property type="match status" value="1"/>
</dbReference>
<dbReference type="PANTHER" id="PTHR45436:SF8">
    <property type="entry name" value="HISTIDINE KINASE"/>
    <property type="match status" value="1"/>
</dbReference>
<evidence type="ECO:0000259" key="14">
    <source>
        <dbReference type="PROSITE" id="PS50885"/>
    </source>
</evidence>
<keyword evidence="8 12" id="KW-1133">Transmembrane helix</keyword>
<feature type="transmembrane region" description="Helical" evidence="12">
    <location>
        <begin position="148"/>
        <end position="172"/>
    </location>
</feature>
<dbReference type="Pfam" id="PF00672">
    <property type="entry name" value="HAMP"/>
    <property type="match status" value="1"/>
</dbReference>
<keyword evidence="15" id="KW-0614">Plasmid</keyword>
<dbReference type="InterPro" id="IPR003594">
    <property type="entry name" value="HATPase_dom"/>
</dbReference>
<evidence type="ECO:0000256" key="4">
    <source>
        <dbReference type="ARBA" id="ARBA00022553"/>
    </source>
</evidence>
<geneLocation type="plasmid" evidence="16">
    <name>patcfbp6624</name>
</geneLocation>
<dbReference type="Gene3D" id="6.10.340.10">
    <property type="match status" value="1"/>
</dbReference>
<dbReference type="PANTHER" id="PTHR45436">
    <property type="entry name" value="SENSOR HISTIDINE KINASE YKOH"/>
    <property type="match status" value="1"/>
</dbReference>
<dbReference type="SMART" id="SM00387">
    <property type="entry name" value="HATPase_c"/>
    <property type="match status" value="1"/>
</dbReference>
<dbReference type="SMART" id="SM00388">
    <property type="entry name" value="HisKA"/>
    <property type="match status" value="1"/>
</dbReference>